<dbReference type="EMBL" id="KQ434849">
    <property type="protein sequence ID" value="KZC08532.1"/>
    <property type="molecule type" value="Genomic_DNA"/>
</dbReference>
<proteinExistence type="predicted"/>
<keyword evidence="2" id="KW-1185">Reference proteome</keyword>
<accession>A0A154P9L1</accession>
<name>A0A154P9L1_DUFNO</name>
<sequence>MSWWILNDRVRVNEHERIDSEEFGVKNLKFDQHNIERLNFKNRRVEGLKLEHQIEDTNNVQH</sequence>
<evidence type="ECO:0000313" key="2">
    <source>
        <dbReference type="Proteomes" id="UP000076502"/>
    </source>
</evidence>
<dbReference type="AlphaFoldDB" id="A0A154P9L1"/>
<dbReference type="Proteomes" id="UP000076502">
    <property type="component" value="Unassembled WGS sequence"/>
</dbReference>
<gene>
    <name evidence="1" type="ORF">WN55_10850</name>
</gene>
<reference evidence="1 2" key="1">
    <citation type="submission" date="2015-07" db="EMBL/GenBank/DDBJ databases">
        <title>The genome of Dufourea novaeangliae.</title>
        <authorList>
            <person name="Pan H."/>
            <person name="Kapheim K."/>
        </authorList>
    </citation>
    <scope>NUCLEOTIDE SEQUENCE [LARGE SCALE GENOMIC DNA]</scope>
    <source>
        <strain evidence="1">0120121106</strain>
        <tissue evidence="1">Whole body</tissue>
    </source>
</reference>
<protein>
    <submittedName>
        <fullName evidence="1">Uncharacterized protein</fullName>
    </submittedName>
</protein>
<organism evidence="1 2">
    <name type="scientific">Dufourea novaeangliae</name>
    <name type="common">Sweat bee</name>
    <dbReference type="NCBI Taxonomy" id="178035"/>
    <lineage>
        <taxon>Eukaryota</taxon>
        <taxon>Metazoa</taxon>
        <taxon>Ecdysozoa</taxon>
        <taxon>Arthropoda</taxon>
        <taxon>Hexapoda</taxon>
        <taxon>Insecta</taxon>
        <taxon>Pterygota</taxon>
        <taxon>Neoptera</taxon>
        <taxon>Endopterygota</taxon>
        <taxon>Hymenoptera</taxon>
        <taxon>Apocrita</taxon>
        <taxon>Aculeata</taxon>
        <taxon>Apoidea</taxon>
        <taxon>Anthophila</taxon>
        <taxon>Halictidae</taxon>
        <taxon>Rophitinae</taxon>
        <taxon>Dufourea</taxon>
    </lineage>
</organism>
<evidence type="ECO:0000313" key="1">
    <source>
        <dbReference type="EMBL" id="KZC08532.1"/>
    </source>
</evidence>